<evidence type="ECO:0000313" key="1">
    <source>
        <dbReference type="EMBL" id="KAG8186367.1"/>
    </source>
</evidence>
<keyword evidence="2" id="KW-1185">Reference proteome</keyword>
<evidence type="ECO:0000313" key="2">
    <source>
        <dbReference type="Proteomes" id="UP000827092"/>
    </source>
</evidence>
<gene>
    <name evidence="1" type="ORF">JTE90_026786</name>
</gene>
<sequence>MKSKSSLEDPEIVLKAVCHMKDVGDIPSHLTNLAYADSNQNVSECPVIGAGVARSVKVSWYGMVDTFLGSAVAIQ</sequence>
<reference evidence="1 2" key="1">
    <citation type="journal article" date="2022" name="Nat. Ecol. Evol.">
        <title>A masculinizing supergene underlies an exaggerated male reproductive morph in a spider.</title>
        <authorList>
            <person name="Hendrickx F."/>
            <person name="De Corte Z."/>
            <person name="Sonet G."/>
            <person name="Van Belleghem S.M."/>
            <person name="Kostlbacher S."/>
            <person name="Vangestel C."/>
        </authorList>
    </citation>
    <scope>NUCLEOTIDE SEQUENCE [LARGE SCALE GENOMIC DNA]</scope>
    <source>
        <strain evidence="1">W744_W776</strain>
    </source>
</reference>
<comment type="caution">
    <text evidence="1">The sequence shown here is derived from an EMBL/GenBank/DDBJ whole genome shotgun (WGS) entry which is preliminary data.</text>
</comment>
<protein>
    <submittedName>
        <fullName evidence="1">Uncharacterized protein</fullName>
    </submittedName>
</protein>
<proteinExistence type="predicted"/>
<dbReference type="EMBL" id="JAFNEN010000304">
    <property type="protein sequence ID" value="KAG8186367.1"/>
    <property type="molecule type" value="Genomic_DNA"/>
</dbReference>
<dbReference type="Proteomes" id="UP000827092">
    <property type="component" value="Unassembled WGS sequence"/>
</dbReference>
<accession>A0AAV6UPJ1</accession>
<organism evidence="1 2">
    <name type="scientific">Oedothorax gibbosus</name>
    <dbReference type="NCBI Taxonomy" id="931172"/>
    <lineage>
        <taxon>Eukaryota</taxon>
        <taxon>Metazoa</taxon>
        <taxon>Ecdysozoa</taxon>
        <taxon>Arthropoda</taxon>
        <taxon>Chelicerata</taxon>
        <taxon>Arachnida</taxon>
        <taxon>Araneae</taxon>
        <taxon>Araneomorphae</taxon>
        <taxon>Entelegynae</taxon>
        <taxon>Araneoidea</taxon>
        <taxon>Linyphiidae</taxon>
        <taxon>Erigoninae</taxon>
        <taxon>Oedothorax</taxon>
    </lineage>
</organism>
<name>A0AAV6UPJ1_9ARAC</name>
<dbReference type="AlphaFoldDB" id="A0AAV6UPJ1"/>